<dbReference type="Proteomes" id="UP001154265">
    <property type="component" value="Unassembled WGS sequence"/>
</dbReference>
<protein>
    <submittedName>
        <fullName evidence="1">Uncharacterized protein</fullName>
    </submittedName>
</protein>
<dbReference type="RefSeq" id="WP_277866657.1">
    <property type="nucleotide sequence ID" value="NZ_JAKKUT010000002.1"/>
</dbReference>
<reference evidence="1" key="1">
    <citation type="journal article" date="2022" name="Genome Biol. Evol.">
        <title>A New Gene Family Diagnostic for Intracellular Biomineralization of Amorphous Ca Carbonates by Cyanobacteria.</title>
        <authorList>
            <person name="Benzerara K."/>
            <person name="Duprat E."/>
            <person name="Bitard-Feildel T."/>
            <person name="Caumes G."/>
            <person name="Cassier-Chauvat C."/>
            <person name="Chauvat F."/>
            <person name="Dezi M."/>
            <person name="Diop S.I."/>
            <person name="Gaschignard G."/>
            <person name="Gorgen S."/>
            <person name="Gugger M."/>
            <person name="Lopez-Garcia P."/>
            <person name="Millet M."/>
            <person name="Skouri-Panet F."/>
            <person name="Moreira D."/>
            <person name="Callebaut I."/>
        </authorList>
    </citation>
    <scope>NUCLEOTIDE SEQUENCE</scope>
    <source>
        <strain evidence="1">G9</strain>
    </source>
</reference>
<name>A0ABT6EYX7_9SYNE</name>
<evidence type="ECO:0000313" key="2">
    <source>
        <dbReference type="Proteomes" id="UP001154265"/>
    </source>
</evidence>
<keyword evidence="2" id="KW-1185">Reference proteome</keyword>
<evidence type="ECO:0000313" key="1">
    <source>
        <dbReference type="EMBL" id="MDG2990757.1"/>
    </source>
</evidence>
<sequence length="253" mass="29867">MVRKAAPELANALPMDQEIQKMMKLLMISLRIAPAQEAAFTEFYHHSYIPKLLEVVPEIHRAHRYEEYGVAGSLKWFTKRFLTIYELAANISLDDLNRALDRPGREAEKSEWQRWRGEGLRDVSHTTYEQIYGHDRRPLDGWFGRRPFFMVTVEVKPEADQEFRTWYEQVYLPKIMADVPSWAACHRYVSCDRQPIHYHTVYETQSLADLEESFALMRAPYRYSSNADWDHWVGPAITEQDASSYRPIYCRPN</sequence>
<proteinExistence type="predicted"/>
<organism evidence="1 2">
    <name type="scientific">Candidatus Synechococcus calcipolaris G9</name>
    <dbReference type="NCBI Taxonomy" id="1497997"/>
    <lineage>
        <taxon>Bacteria</taxon>
        <taxon>Bacillati</taxon>
        <taxon>Cyanobacteriota</taxon>
        <taxon>Cyanophyceae</taxon>
        <taxon>Synechococcales</taxon>
        <taxon>Synechococcaceae</taxon>
        <taxon>Synechococcus</taxon>
    </lineage>
</organism>
<comment type="caution">
    <text evidence="1">The sequence shown here is derived from an EMBL/GenBank/DDBJ whole genome shotgun (WGS) entry which is preliminary data.</text>
</comment>
<reference evidence="1" key="2">
    <citation type="submission" date="2022-01" db="EMBL/GenBank/DDBJ databases">
        <authorList>
            <person name="Zivanovic Y."/>
            <person name="Moreira D."/>
            <person name="Lopez-Garcia P."/>
        </authorList>
    </citation>
    <scope>NUCLEOTIDE SEQUENCE</scope>
    <source>
        <strain evidence="1">G9</strain>
    </source>
</reference>
<dbReference type="EMBL" id="JAKKUT010000002">
    <property type="protein sequence ID" value="MDG2990757.1"/>
    <property type="molecule type" value="Genomic_DNA"/>
</dbReference>
<accession>A0ABT6EYX7</accession>
<gene>
    <name evidence="1" type="ORF">L3556_07415</name>
</gene>